<dbReference type="SMART" id="SM00184">
    <property type="entry name" value="RING"/>
    <property type="match status" value="1"/>
</dbReference>
<dbReference type="InterPro" id="IPR013083">
    <property type="entry name" value="Znf_RING/FYVE/PHD"/>
</dbReference>
<dbReference type="OrthoDB" id="8062037at2759"/>
<dbReference type="GO" id="GO:0006511">
    <property type="term" value="P:ubiquitin-dependent protein catabolic process"/>
    <property type="evidence" value="ECO:0007669"/>
    <property type="project" value="TreeGrafter"/>
</dbReference>
<dbReference type="FunFam" id="3.30.40.10:FF:000127">
    <property type="entry name" value="E3 ubiquitin-protein ligase RNF181"/>
    <property type="match status" value="1"/>
</dbReference>
<dbReference type="Pfam" id="PF13639">
    <property type="entry name" value="zf-RING_2"/>
    <property type="match status" value="1"/>
</dbReference>
<dbReference type="SUPFAM" id="SSF57850">
    <property type="entry name" value="RING/U-box"/>
    <property type="match status" value="1"/>
</dbReference>
<reference evidence="10 11" key="1">
    <citation type="journal article" date="2016" name="Nat. Commun.">
        <title>Ectomycorrhizal ecology is imprinted in the genome of the dominant symbiotic fungus Cenococcum geophilum.</title>
        <authorList>
            <consortium name="DOE Joint Genome Institute"/>
            <person name="Peter M."/>
            <person name="Kohler A."/>
            <person name="Ohm R.A."/>
            <person name="Kuo A."/>
            <person name="Krutzmann J."/>
            <person name="Morin E."/>
            <person name="Arend M."/>
            <person name="Barry K.W."/>
            <person name="Binder M."/>
            <person name="Choi C."/>
            <person name="Clum A."/>
            <person name="Copeland A."/>
            <person name="Grisel N."/>
            <person name="Haridas S."/>
            <person name="Kipfer T."/>
            <person name="LaButti K."/>
            <person name="Lindquist E."/>
            <person name="Lipzen A."/>
            <person name="Maire R."/>
            <person name="Meier B."/>
            <person name="Mihaltcheva S."/>
            <person name="Molinier V."/>
            <person name="Murat C."/>
            <person name="Poggeler S."/>
            <person name="Quandt C.A."/>
            <person name="Sperisen C."/>
            <person name="Tritt A."/>
            <person name="Tisserant E."/>
            <person name="Crous P.W."/>
            <person name="Henrissat B."/>
            <person name="Nehls U."/>
            <person name="Egli S."/>
            <person name="Spatafora J.W."/>
            <person name="Grigoriev I.V."/>
            <person name="Martin F.M."/>
        </authorList>
    </citation>
    <scope>NUCLEOTIDE SEQUENCE [LARGE SCALE GENOMIC DNA]</scope>
    <source>
        <strain evidence="10 11">CBS 459.81</strain>
    </source>
</reference>
<keyword evidence="6" id="KW-0833">Ubl conjugation pathway</keyword>
<evidence type="ECO:0000313" key="11">
    <source>
        <dbReference type="Proteomes" id="UP000250266"/>
    </source>
</evidence>
<dbReference type="Gene3D" id="3.30.40.10">
    <property type="entry name" value="Zinc/RING finger domain, C3HC4 (zinc finger)"/>
    <property type="match status" value="1"/>
</dbReference>
<dbReference type="InterPro" id="IPR051834">
    <property type="entry name" value="RING_finger_E3_ligase"/>
</dbReference>
<sequence length="83" mass="9252">MEHIPLRHAPGPASLEAIAALPKKKVTSEMFGSDGKAECSICMAEVNKDEEITELYCCHWFHSQCIGKWLSSHNACPHCRRAI</sequence>
<dbReference type="PANTHER" id="PTHR45931:SF3">
    <property type="entry name" value="RING ZINC FINGER-CONTAINING PROTEIN"/>
    <property type="match status" value="1"/>
</dbReference>
<dbReference type="GO" id="GO:0016567">
    <property type="term" value="P:protein ubiquitination"/>
    <property type="evidence" value="ECO:0007669"/>
    <property type="project" value="UniProtKB-ARBA"/>
</dbReference>
<dbReference type="EC" id="2.3.2.27" evidence="2"/>
<dbReference type="PANTHER" id="PTHR45931">
    <property type="entry name" value="SI:CH211-59O9.10"/>
    <property type="match status" value="1"/>
</dbReference>
<evidence type="ECO:0000256" key="4">
    <source>
        <dbReference type="ARBA" id="ARBA00022723"/>
    </source>
</evidence>
<dbReference type="AlphaFoldDB" id="A0A8E2E2V0"/>
<evidence type="ECO:0000256" key="8">
    <source>
        <dbReference type="PROSITE-ProRule" id="PRU00175"/>
    </source>
</evidence>
<gene>
    <name evidence="10" type="ORF">K432DRAFT_463390</name>
</gene>
<dbReference type="GO" id="GO:0008270">
    <property type="term" value="F:zinc ion binding"/>
    <property type="evidence" value="ECO:0007669"/>
    <property type="project" value="UniProtKB-KW"/>
</dbReference>
<evidence type="ECO:0000256" key="5">
    <source>
        <dbReference type="ARBA" id="ARBA00022771"/>
    </source>
</evidence>
<dbReference type="GO" id="GO:0005634">
    <property type="term" value="C:nucleus"/>
    <property type="evidence" value="ECO:0007669"/>
    <property type="project" value="TreeGrafter"/>
</dbReference>
<dbReference type="Proteomes" id="UP000250266">
    <property type="component" value="Unassembled WGS sequence"/>
</dbReference>
<evidence type="ECO:0000256" key="3">
    <source>
        <dbReference type="ARBA" id="ARBA00022679"/>
    </source>
</evidence>
<evidence type="ECO:0000256" key="7">
    <source>
        <dbReference type="ARBA" id="ARBA00022833"/>
    </source>
</evidence>
<evidence type="ECO:0000256" key="1">
    <source>
        <dbReference type="ARBA" id="ARBA00000900"/>
    </source>
</evidence>
<dbReference type="PROSITE" id="PS50089">
    <property type="entry name" value="ZF_RING_2"/>
    <property type="match status" value="1"/>
</dbReference>
<name>A0A8E2E2V0_9PEZI</name>
<organism evidence="10 11">
    <name type="scientific">Lepidopterella palustris CBS 459.81</name>
    <dbReference type="NCBI Taxonomy" id="1314670"/>
    <lineage>
        <taxon>Eukaryota</taxon>
        <taxon>Fungi</taxon>
        <taxon>Dikarya</taxon>
        <taxon>Ascomycota</taxon>
        <taxon>Pezizomycotina</taxon>
        <taxon>Dothideomycetes</taxon>
        <taxon>Pleosporomycetidae</taxon>
        <taxon>Mytilinidiales</taxon>
        <taxon>Argynnaceae</taxon>
        <taxon>Lepidopterella</taxon>
    </lineage>
</organism>
<evidence type="ECO:0000256" key="2">
    <source>
        <dbReference type="ARBA" id="ARBA00012483"/>
    </source>
</evidence>
<keyword evidence="4" id="KW-0479">Metal-binding</keyword>
<accession>A0A8E2E2V0</accession>
<comment type="catalytic activity">
    <reaction evidence="1">
        <text>S-ubiquitinyl-[E2 ubiquitin-conjugating enzyme]-L-cysteine + [acceptor protein]-L-lysine = [E2 ubiquitin-conjugating enzyme]-L-cysteine + N(6)-ubiquitinyl-[acceptor protein]-L-lysine.</text>
        <dbReference type="EC" id="2.3.2.27"/>
    </reaction>
</comment>
<dbReference type="GO" id="GO:0061630">
    <property type="term" value="F:ubiquitin protein ligase activity"/>
    <property type="evidence" value="ECO:0007669"/>
    <property type="project" value="UniProtKB-EC"/>
</dbReference>
<evidence type="ECO:0000313" key="10">
    <source>
        <dbReference type="EMBL" id="OCK76357.1"/>
    </source>
</evidence>
<keyword evidence="11" id="KW-1185">Reference proteome</keyword>
<dbReference type="InterPro" id="IPR001841">
    <property type="entry name" value="Znf_RING"/>
</dbReference>
<keyword evidence="3" id="KW-0808">Transferase</keyword>
<feature type="domain" description="RING-type" evidence="9">
    <location>
        <begin position="39"/>
        <end position="80"/>
    </location>
</feature>
<evidence type="ECO:0000259" key="9">
    <source>
        <dbReference type="PROSITE" id="PS50089"/>
    </source>
</evidence>
<keyword evidence="7" id="KW-0862">Zinc</keyword>
<dbReference type="EMBL" id="KV745218">
    <property type="protein sequence ID" value="OCK76357.1"/>
    <property type="molecule type" value="Genomic_DNA"/>
</dbReference>
<keyword evidence="5 8" id="KW-0863">Zinc-finger</keyword>
<evidence type="ECO:0000256" key="6">
    <source>
        <dbReference type="ARBA" id="ARBA00022786"/>
    </source>
</evidence>
<proteinExistence type="predicted"/>
<protein>
    <recommendedName>
        <fullName evidence="2">RING-type E3 ubiquitin transferase</fullName>
        <ecNumber evidence="2">2.3.2.27</ecNumber>
    </recommendedName>
</protein>